<dbReference type="OrthoDB" id="9803764at2"/>
<dbReference type="EMBL" id="FOBB01000010">
    <property type="protein sequence ID" value="SEN44861.1"/>
    <property type="molecule type" value="Genomic_DNA"/>
</dbReference>
<dbReference type="Pfam" id="PF01965">
    <property type="entry name" value="DJ-1_PfpI"/>
    <property type="match status" value="1"/>
</dbReference>
<reference evidence="4 5" key="1">
    <citation type="submission" date="2016-10" db="EMBL/GenBank/DDBJ databases">
        <authorList>
            <person name="de Groot N.N."/>
        </authorList>
    </citation>
    <scope>NUCLEOTIDE SEQUENCE [LARGE SCALE GENOMIC DNA]</scope>
    <source>
        <strain evidence="4 5">DSM 21039</strain>
    </source>
</reference>
<dbReference type="Proteomes" id="UP000198984">
    <property type="component" value="Unassembled WGS sequence"/>
</dbReference>
<dbReference type="GO" id="GO:0003700">
    <property type="term" value="F:DNA-binding transcription factor activity"/>
    <property type="evidence" value="ECO:0007669"/>
    <property type="project" value="InterPro"/>
</dbReference>
<dbReference type="SUPFAM" id="SSF52317">
    <property type="entry name" value="Class I glutamine amidotransferase-like"/>
    <property type="match status" value="1"/>
</dbReference>
<name>A0A1H8GL44_9BACT</name>
<dbReference type="AlphaFoldDB" id="A0A1H8GL44"/>
<evidence type="ECO:0000313" key="4">
    <source>
        <dbReference type="EMBL" id="SEN44861.1"/>
    </source>
</evidence>
<dbReference type="Gene3D" id="3.40.50.880">
    <property type="match status" value="1"/>
</dbReference>
<dbReference type="Pfam" id="PF12833">
    <property type="entry name" value="HTH_18"/>
    <property type="match status" value="1"/>
</dbReference>
<evidence type="ECO:0000259" key="3">
    <source>
        <dbReference type="PROSITE" id="PS01124"/>
    </source>
</evidence>
<protein>
    <submittedName>
        <fullName evidence="4">Transcriptional regulator, AraC family with amidase-like domain</fullName>
    </submittedName>
</protein>
<dbReference type="STRING" id="573321.SAMN04488505_110180"/>
<dbReference type="CDD" id="cd03137">
    <property type="entry name" value="GATase1_AraC_1"/>
    <property type="match status" value="1"/>
</dbReference>
<dbReference type="Gene3D" id="1.10.10.60">
    <property type="entry name" value="Homeodomain-like"/>
    <property type="match status" value="1"/>
</dbReference>
<dbReference type="InterPro" id="IPR052158">
    <property type="entry name" value="INH-QAR"/>
</dbReference>
<evidence type="ECO:0000313" key="5">
    <source>
        <dbReference type="Proteomes" id="UP000198984"/>
    </source>
</evidence>
<dbReference type="RefSeq" id="WP_089919841.1">
    <property type="nucleotide sequence ID" value="NZ_FOBB01000010.1"/>
</dbReference>
<evidence type="ECO:0000256" key="1">
    <source>
        <dbReference type="ARBA" id="ARBA00023015"/>
    </source>
</evidence>
<keyword evidence="5" id="KW-1185">Reference proteome</keyword>
<evidence type="ECO:0000256" key="2">
    <source>
        <dbReference type="ARBA" id="ARBA00023163"/>
    </source>
</evidence>
<dbReference type="InterPro" id="IPR009057">
    <property type="entry name" value="Homeodomain-like_sf"/>
</dbReference>
<sequence length="348" mass="38599">MKQDIEGANNYHQKKRVVIVAMTRLLLLDFAGPADVFNYATRCLQETGAGEGYEVLVVAPTSDKLVAIASGIEIRCKLSAMEVGLPIDTLIIAGNDFSEDTAAALVPFYQWLSTVNEGNTRRIASVCGGAFALAKAGLLNGRKATTHWDLNEKLKKSYPQVNVNTDPFFTNDGNIYTSAGVSAGIDLALALVEEDYGKDIAVKVARQLVFYLSRPGLQSQFGNLLPVYERSNIANKLQEWLKDHLHEPLDVSSIAAHLNMSVRNLTRVFQKQTGMSPAKFVEKTRVENARRLLEDTDIPLERISEQCGLGGLVCMRRIFLRHLMTTPSDYRRAFRTSLKHAETEHLLS</sequence>
<feature type="domain" description="HTH araC/xylS-type" evidence="3">
    <location>
        <begin position="235"/>
        <end position="333"/>
    </location>
</feature>
<dbReference type="PANTHER" id="PTHR43130:SF3">
    <property type="entry name" value="HTH-TYPE TRANSCRIPTIONAL REGULATOR RV1931C"/>
    <property type="match status" value="1"/>
</dbReference>
<keyword evidence="1" id="KW-0805">Transcription regulation</keyword>
<gene>
    <name evidence="4" type="ORF">SAMN04488505_110180</name>
</gene>
<dbReference type="SMART" id="SM00342">
    <property type="entry name" value="HTH_ARAC"/>
    <property type="match status" value="1"/>
</dbReference>
<dbReference type="PANTHER" id="PTHR43130">
    <property type="entry name" value="ARAC-FAMILY TRANSCRIPTIONAL REGULATOR"/>
    <property type="match status" value="1"/>
</dbReference>
<dbReference type="InterPro" id="IPR029062">
    <property type="entry name" value="Class_I_gatase-like"/>
</dbReference>
<keyword evidence="2" id="KW-0804">Transcription</keyword>
<accession>A0A1H8GL44</accession>
<dbReference type="SUPFAM" id="SSF46689">
    <property type="entry name" value="Homeodomain-like"/>
    <property type="match status" value="2"/>
</dbReference>
<dbReference type="PROSITE" id="PS01124">
    <property type="entry name" value="HTH_ARAC_FAMILY_2"/>
    <property type="match status" value="1"/>
</dbReference>
<dbReference type="InterPro" id="IPR018060">
    <property type="entry name" value="HTH_AraC"/>
</dbReference>
<dbReference type="GO" id="GO:0043565">
    <property type="term" value="F:sequence-specific DNA binding"/>
    <property type="evidence" value="ECO:0007669"/>
    <property type="project" value="InterPro"/>
</dbReference>
<proteinExistence type="predicted"/>
<dbReference type="InterPro" id="IPR002818">
    <property type="entry name" value="DJ-1/PfpI"/>
</dbReference>
<organism evidence="4 5">
    <name type="scientific">Chitinophaga rupis</name>
    <dbReference type="NCBI Taxonomy" id="573321"/>
    <lineage>
        <taxon>Bacteria</taxon>
        <taxon>Pseudomonadati</taxon>
        <taxon>Bacteroidota</taxon>
        <taxon>Chitinophagia</taxon>
        <taxon>Chitinophagales</taxon>
        <taxon>Chitinophagaceae</taxon>
        <taxon>Chitinophaga</taxon>
    </lineage>
</organism>